<keyword evidence="3" id="KW-1185">Reference proteome</keyword>
<dbReference type="RefSeq" id="WP_150458154.1">
    <property type="nucleotide sequence ID" value="NZ_VYKK01000013.1"/>
</dbReference>
<protein>
    <submittedName>
        <fullName evidence="2">Uncharacterized protein</fullName>
    </submittedName>
</protein>
<feature type="compositionally biased region" description="Low complexity" evidence="1">
    <location>
        <begin position="190"/>
        <end position="203"/>
    </location>
</feature>
<proteinExistence type="predicted"/>
<reference evidence="2 3" key="1">
    <citation type="submission" date="2019-09" db="EMBL/GenBank/DDBJ databases">
        <title>Bacillus ochoae sp. nov., Paenibacillus whitsoniae sp. nov., Paenibacillus spiritus sp. nov. Isolated from the Mars Exploration Rover during spacecraft assembly.</title>
        <authorList>
            <person name="Seuylemezian A."/>
            <person name="Vaishampayan P."/>
        </authorList>
    </citation>
    <scope>NUCLEOTIDE SEQUENCE [LARGE SCALE GENOMIC DNA]</scope>
    <source>
        <strain evidence="2 3">MER_111</strain>
    </source>
</reference>
<dbReference type="AlphaFoldDB" id="A0A5J5GA60"/>
<dbReference type="EMBL" id="VYKK01000013">
    <property type="protein sequence ID" value="KAA9004692.1"/>
    <property type="molecule type" value="Genomic_DNA"/>
</dbReference>
<feature type="compositionally biased region" description="Low complexity" evidence="1">
    <location>
        <begin position="101"/>
        <end position="114"/>
    </location>
</feature>
<feature type="compositionally biased region" description="Polar residues" evidence="1">
    <location>
        <begin position="40"/>
        <end position="51"/>
    </location>
</feature>
<evidence type="ECO:0000313" key="2">
    <source>
        <dbReference type="EMBL" id="KAA9004692.1"/>
    </source>
</evidence>
<evidence type="ECO:0000256" key="1">
    <source>
        <dbReference type="SAM" id="MobiDB-lite"/>
    </source>
</evidence>
<sequence length="218" mass="21603">MSDSFNKTTADFAYERYVTLGDTDPDSGIPADDLRPAGTITAQSASGTGNTEAAVESPFTRHESAGAASIGIDGVPEPGTDPALVGDPHLAADTGLGIAGTGPAPAGTAYGSGADPAEPSAEELDSPGLLSGPPAYRDELAHSDAALAADASGLTIGAIDYADEEEEGVTGGLNEEDPLPDVPDADEISADSPVDPAAPPVDVMPGTDILNGSTGEED</sequence>
<dbReference type="OrthoDB" id="2663558at2"/>
<comment type="caution">
    <text evidence="2">The sequence shown here is derived from an EMBL/GenBank/DDBJ whole genome shotgun (WGS) entry which is preliminary data.</text>
</comment>
<evidence type="ECO:0000313" key="3">
    <source>
        <dbReference type="Proteomes" id="UP000367750"/>
    </source>
</evidence>
<feature type="region of interest" description="Disordered" evidence="1">
    <location>
        <begin position="158"/>
        <end position="218"/>
    </location>
</feature>
<organism evidence="2 3">
    <name type="scientific">Paenibacillus spiritus</name>
    <dbReference type="NCBI Taxonomy" id="2496557"/>
    <lineage>
        <taxon>Bacteria</taxon>
        <taxon>Bacillati</taxon>
        <taxon>Bacillota</taxon>
        <taxon>Bacilli</taxon>
        <taxon>Bacillales</taxon>
        <taxon>Paenibacillaceae</taxon>
        <taxon>Paenibacillus</taxon>
    </lineage>
</organism>
<dbReference type="Proteomes" id="UP000367750">
    <property type="component" value="Unassembled WGS sequence"/>
</dbReference>
<feature type="compositionally biased region" description="Acidic residues" evidence="1">
    <location>
        <begin position="161"/>
        <end position="189"/>
    </location>
</feature>
<feature type="region of interest" description="Disordered" evidence="1">
    <location>
        <begin position="19"/>
        <end position="137"/>
    </location>
</feature>
<gene>
    <name evidence="2" type="ORF">F4V43_10230</name>
</gene>
<accession>A0A5J5GA60</accession>
<name>A0A5J5GA60_9BACL</name>